<comment type="caution">
    <text evidence="2">The sequence shown here is derived from an EMBL/GenBank/DDBJ whole genome shotgun (WGS) entry which is preliminary data.</text>
</comment>
<organism evidence="2 3">
    <name type="scientific">Streptosporangium brasiliense</name>
    <dbReference type="NCBI Taxonomy" id="47480"/>
    <lineage>
        <taxon>Bacteria</taxon>
        <taxon>Bacillati</taxon>
        <taxon>Actinomycetota</taxon>
        <taxon>Actinomycetes</taxon>
        <taxon>Streptosporangiales</taxon>
        <taxon>Streptosporangiaceae</taxon>
        <taxon>Streptosporangium</taxon>
    </lineage>
</organism>
<sequence>MSAGFRRREVVLACGEVRDYDAAAWRDALVRVQGAGVELETVSGARRRFGHGAVLCLAGLPLRALRNPGPGLVTLIAISRDRTDSFSAEAPSYSQEHGTTPETEQQPCLPPGKRRSR</sequence>
<evidence type="ECO:0000313" key="3">
    <source>
        <dbReference type="Proteomes" id="UP001230426"/>
    </source>
</evidence>
<reference evidence="2 3" key="1">
    <citation type="submission" date="2023-07" db="EMBL/GenBank/DDBJ databases">
        <title>Sequencing the genomes of 1000 actinobacteria strains.</title>
        <authorList>
            <person name="Klenk H.-P."/>
        </authorList>
    </citation>
    <scope>NUCLEOTIDE SEQUENCE [LARGE SCALE GENOMIC DNA]</scope>
    <source>
        <strain evidence="2 3">DSM 44109</strain>
    </source>
</reference>
<dbReference type="RefSeq" id="WP_306869339.1">
    <property type="nucleotide sequence ID" value="NZ_JAUSRB010000002.1"/>
</dbReference>
<keyword evidence="3" id="KW-1185">Reference proteome</keyword>
<evidence type="ECO:0000256" key="1">
    <source>
        <dbReference type="SAM" id="MobiDB-lite"/>
    </source>
</evidence>
<feature type="region of interest" description="Disordered" evidence="1">
    <location>
        <begin position="86"/>
        <end position="117"/>
    </location>
</feature>
<gene>
    <name evidence="2" type="ORF">J2S55_006843</name>
</gene>
<accession>A0ABT9RFF4</accession>
<evidence type="ECO:0008006" key="4">
    <source>
        <dbReference type="Google" id="ProtNLM"/>
    </source>
</evidence>
<evidence type="ECO:0000313" key="2">
    <source>
        <dbReference type="EMBL" id="MDP9867577.1"/>
    </source>
</evidence>
<dbReference type="EMBL" id="JAUSRB010000002">
    <property type="protein sequence ID" value="MDP9867577.1"/>
    <property type="molecule type" value="Genomic_DNA"/>
</dbReference>
<proteinExistence type="predicted"/>
<name>A0ABT9RFF4_9ACTN</name>
<dbReference type="Proteomes" id="UP001230426">
    <property type="component" value="Unassembled WGS sequence"/>
</dbReference>
<protein>
    <recommendedName>
        <fullName evidence="4">STAS domain-containing protein</fullName>
    </recommendedName>
</protein>
<feature type="compositionally biased region" description="Polar residues" evidence="1">
    <location>
        <begin position="92"/>
        <end position="106"/>
    </location>
</feature>